<evidence type="ECO:0000313" key="4">
    <source>
        <dbReference type="Proteomes" id="UP000199288"/>
    </source>
</evidence>
<dbReference type="Gene3D" id="3.40.630.120">
    <property type="match status" value="1"/>
</dbReference>
<evidence type="ECO:0000259" key="2">
    <source>
        <dbReference type="Pfam" id="PF18164"/>
    </source>
</evidence>
<dbReference type="AlphaFoldDB" id="A0A1H4A4R0"/>
<evidence type="ECO:0000259" key="1">
    <source>
        <dbReference type="Pfam" id="PF18082"/>
    </source>
</evidence>
<proteinExistence type="predicted"/>
<name>A0A1H4A4R0_9ACTO</name>
<organism evidence="3 4">
    <name type="scientific">Bowdeniella nasicola</name>
    <dbReference type="NCBI Taxonomy" id="208480"/>
    <lineage>
        <taxon>Bacteria</taxon>
        <taxon>Bacillati</taxon>
        <taxon>Actinomycetota</taxon>
        <taxon>Actinomycetes</taxon>
        <taxon>Actinomycetales</taxon>
        <taxon>Actinomycetaceae</taxon>
        <taxon>Bowdeniella</taxon>
    </lineage>
</organism>
<dbReference type="OrthoDB" id="3229305at2"/>
<reference evidence="4" key="1">
    <citation type="submission" date="2016-10" db="EMBL/GenBank/DDBJ databases">
        <authorList>
            <person name="Varghese N."/>
            <person name="Submissions S."/>
        </authorList>
    </citation>
    <scope>NUCLEOTIDE SEQUENCE [LARGE SCALE GENOMIC DNA]</scope>
    <source>
        <strain evidence="4">KPR-1</strain>
    </source>
</reference>
<dbReference type="InterPro" id="IPR041644">
    <property type="entry name" value="GNAT_C"/>
</dbReference>
<dbReference type="Pfam" id="PF18164">
    <property type="entry name" value="GNAT_C"/>
    <property type="match status" value="1"/>
</dbReference>
<dbReference type="Pfam" id="PF18082">
    <property type="entry name" value="NAT_N"/>
    <property type="match status" value="1"/>
</dbReference>
<accession>A0A1H4A4R0</accession>
<sequence length="288" mass="32014">MDSSQVRERLARSRLGPIVDELGFDTEDVAELFAALAGILSDDAEVSRIGQAAGALHRAVGLETEPAPLPAGGLTALVAHLVAIEAPRAFHRSRGITSARSSEALADLAQQVRVHRRTFGELGLHTLPWTSLLYTGRLYTLGRLQFDLHRGPDGRWRLGTHIPATGPLLPEAVNDSFAEASEFFPRHFPDLARGNPEFARTFWCDSWLLNPALEEITPGSNLAHFARRWRITESVEDVDGVVFFVFDRRPPYDLEDLPSTTRLERAIRERLLDGRGWHRGIGTYTPNP</sequence>
<protein>
    <recommendedName>
        <fullName evidence="5">DUF5596 domain-containing protein</fullName>
    </recommendedName>
</protein>
<gene>
    <name evidence="3" type="ORF">SAMN02910418_01327</name>
</gene>
<feature type="domain" description="GNAT-like C-terminal" evidence="2">
    <location>
        <begin position="138"/>
        <end position="283"/>
    </location>
</feature>
<evidence type="ECO:0000313" key="3">
    <source>
        <dbReference type="EMBL" id="SEA30965.1"/>
    </source>
</evidence>
<dbReference type="RefSeq" id="WP_092563940.1">
    <property type="nucleotide sequence ID" value="NZ_FNQV01000007.1"/>
</dbReference>
<keyword evidence="4" id="KW-1185">Reference proteome</keyword>
<dbReference type="Proteomes" id="UP000199288">
    <property type="component" value="Unassembled WGS sequence"/>
</dbReference>
<dbReference type="EMBL" id="FNQV01000007">
    <property type="protein sequence ID" value="SEA30965.1"/>
    <property type="molecule type" value="Genomic_DNA"/>
</dbReference>
<dbReference type="InterPro" id="IPR041273">
    <property type="entry name" value="NAT_N"/>
</dbReference>
<evidence type="ECO:0008006" key="5">
    <source>
        <dbReference type="Google" id="ProtNLM"/>
    </source>
</evidence>
<feature type="domain" description="N-acyltransferase N-terminal" evidence="1">
    <location>
        <begin position="18"/>
        <end position="136"/>
    </location>
</feature>